<dbReference type="EMBL" id="CDMZ01000441">
    <property type="protein sequence ID" value="CEM14338.1"/>
    <property type="molecule type" value="Genomic_DNA"/>
</dbReference>
<dbReference type="CDD" id="cd04301">
    <property type="entry name" value="NAT_SF"/>
    <property type="match status" value="1"/>
</dbReference>
<accession>A0A0G4FKJ6</accession>
<sequence>MMDGKKVQKYVREKLKLVQNVTGVSYDEKQRVIRFKVGGHEELFPCGLETHAGDSAGDLMCIEAVDIALESAIAASQQYFERTRASGLHQESGVSAAAAANFQNELDFGGKDGIAVVEKYSERMELIQKPSHVISLLVKRFPHVKASEFNALLRKRDHLVFVGQSGVPSSEDPFGSVAIVQLARVEEAALQRSAFEESILAVIGLQGRKTQGNVVQKKKGTSQKQKEQGMAAIYVAFLATHPKEEGRGHGKRLGNRIEQEAHERRCVAIFTQASLYDVDSEEAGEGEEGGKTACVKEPPSAFAF</sequence>
<dbReference type="Gene3D" id="3.40.630.30">
    <property type="match status" value="1"/>
</dbReference>
<dbReference type="InterPro" id="IPR016181">
    <property type="entry name" value="Acyl_CoA_acyltransferase"/>
</dbReference>
<protein>
    <submittedName>
        <fullName evidence="2">Uncharacterized protein</fullName>
    </submittedName>
</protein>
<organism evidence="2">
    <name type="scientific">Chromera velia CCMP2878</name>
    <dbReference type="NCBI Taxonomy" id="1169474"/>
    <lineage>
        <taxon>Eukaryota</taxon>
        <taxon>Sar</taxon>
        <taxon>Alveolata</taxon>
        <taxon>Colpodellida</taxon>
        <taxon>Chromeraceae</taxon>
        <taxon>Chromera</taxon>
    </lineage>
</organism>
<proteinExistence type="predicted"/>
<dbReference type="AlphaFoldDB" id="A0A0G4FKJ6"/>
<feature type="region of interest" description="Disordered" evidence="1">
    <location>
        <begin position="281"/>
        <end position="304"/>
    </location>
</feature>
<name>A0A0G4FKJ6_9ALVE</name>
<gene>
    <name evidence="2" type="ORF">Cvel_392</name>
</gene>
<dbReference type="SUPFAM" id="SSF55729">
    <property type="entry name" value="Acyl-CoA N-acyltransferases (Nat)"/>
    <property type="match status" value="1"/>
</dbReference>
<dbReference type="VEuPathDB" id="CryptoDB:Cvel_392"/>
<evidence type="ECO:0000256" key="1">
    <source>
        <dbReference type="SAM" id="MobiDB-lite"/>
    </source>
</evidence>
<reference evidence="2" key="1">
    <citation type="submission" date="2014-11" db="EMBL/GenBank/DDBJ databases">
        <authorList>
            <person name="Otto D Thomas"/>
            <person name="Naeem Raeece"/>
        </authorList>
    </citation>
    <scope>NUCLEOTIDE SEQUENCE</scope>
</reference>
<evidence type="ECO:0000313" key="2">
    <source>
        <dbReference type="EMBL" id="CEM14338.1"/>
    </source>
</evidence>